<keyword evidence="2" id="KW-1185">Reference proteome</keyword>
<proteinExistence type="predicted"/>
<dbReference type="Pfam" id="PF01547">
    <property type="entry name" value="SBP_bac_1"/>
    <property type="match status" value="1"/>
</dbReference>
<dbReference type="Gene3D" id="3.40.190.10">
    <property type="entry name" value="Periplasmic binding protein-like II"/>
    <property type="match status" value="2"/>
</dbReference>
<sequence length="470" mass="52503">MISCRDRRNKVRSIIFLKGWGFPMMKRRLPGLTFALTAVLALAGCANGSSSAPAATTAATTSATAGATQAPVSKDPVTLRMTYWAGSQLTVDRNNAVVQLFQKAYPNIKVEAEYYAGDAYWDKMSVLAASNNLPDVIRMDYSKITNFVNKNLLLPLDDYMKDKTINLEGVNPIHNAGGRFNDKQYGINIGNNALVMFYNPELLEKAGVKPPGDNYTWEQYEKDLRTFKDKLGIFGDTHLTQSHFSVWLRQHNKSLFSKGQDALGYEDDQLFVDFFKQQLRWQKDGLVTPLGTELEVKSLEDGPFTKGQTAFGGFAYWSNHVDIMEKQLKKNVGLAPYPGDGKGMYIKPSFFHSISKSSKHPKEAALFIDFYTNNIEAAKSLNAYFGMPYNPKVIQGIQDTFTETQKRVVTYLTNVEKYASAIDAPEPAAGAEVNKVYKNISDEILFEKTTPEEGAKRFRKEANAILAKGK</sequence>
<dbReference type="InterPro" id="IPR050490">
    <property type="entry name" value="Bact_solute-bd_prot1"/>
</dbReference>
<comment type="caution">
    <text evidence="1">The sequence shown here is derived from an EMBL/GenBank/DDBJ whole genome shotgun (WGS) entry which is preliminary data.</text>
</comment>
<accession>A0ABX1XDR0</accession>
<reference evidence="1 2" key="1">
    <citation type="submission" date="2019-10" db="EMBL/GenBank/DDBJ databases">
        <title>Description of Paenibacillus humi sp. nov.</title>
        <authorList>
            <person name="Carlier A."/>
            <person name="Qi S."/>
        </authorList>
    </citation>
    <scope>NUCLEOTIDE SEQUENCE [LARGE SCALE GENOMIC DNA]</scope>
    <source>
        <strain evidence="1 2">LMG 31461</strain>
    </source>
</reference>
<evidence type="ECO:0000313" key="1">
    <source>
        <dbReference type="EMBL" id="NOU66459.1"/>
    </source>
</evidence>
<gene>
    <name evidence="1" type="ORF">GC096_20675</name>
</gene>
<dbReference type="InterPro" id="IPR006059">
    <property type="entry name" value="SBP"/>
</dbReference>
<dbReference type="SUPFAM" id="SSF53850">
    <property type="entry name" value="Periplasmic binding protein-like II"/>
    <property type="match status" value="1"/>
</dbReference>
<dbReference type="Proteomes" id="UP000653578">
    <property type="component" value="Unassembled WGS sequence"/>
</dbReference>
<dbReference type="PANTHER" id="PTHR43649">
    <property type="entry name" value="ARABINOSE-BINDING PROTEIN-RELATED"/>
    <property type="match status" value="1"/>
</dbReference>
<name>A0ABX1XDR0_9BACL</name>
<organism evidence="1 2">
    <name type="scientific">Paenibacillus plantarum</name>
    <dbReference type="NCBI Taxonomy" id="2654975"/>
    <lineage>
        <taxon>Bacteria</taxon>
        <taxon>Bacillati</taxon>
        <taxon>Bacillota</taxon>
        <taxon>Bacilli</taxon>
        <taxon>Bacillales</taxon>
        <taxon>Paenibacillaceae</taxon>
        <taxon>Paenibacillus</taxon>
    </lineage>
</organism>
<dbReference type="EMBL" id="WHNY01000062">
    <property type="protein sequence ID" value="NOU66459.1"/>
    <property type="molecule type" value="Genomic_DNA"/>
</dbReference>
<evidence type="ECO:0000313" key="2">
    <source>
        <dbReference type="Proteomes" id="UP000653578"/>
    </source>
</evidence>
<protein>
    <submittedName>
        <fullName evidence="1">Extracellular solute-binding protein</fullName>
    </submittedName>
</protein>
<dbReference type="PANTHER" id="PTHR43649:SF11">
    <property type="entry name" value="ABC TRANSPORTER SUBSTRATE-BINDING PROTEIN YESO-RELATED"/>
    <property type="match status" value="1"/>
</dbReference>